<keyword evidence="1" id="KW-0472">Membrane</keyword>
<dbReference type="AlphaFoldDB" id="A0AAJ6PAR2"/>
<sequence length="225" mass="24991">MHELNIVFYKSFLAIQKYWFSLLTITFITEGIVLLTQEFVKNQTLDFLGFLSSPGRVFLGFFVISLLTPLGKAAVACLISQGQAQPSSGLVAYLEVIKVLPLVLTVGILWYIGTIIGLGLLLIPGICFFFYSQFVAQALVVEKLSIVAAFQRSWDLVKQKFWTLVVLFFALEIGQGVVSEIFSAVIFAIIPSAKPYIVEWFVATVVAISVYVPLAVMYLERSKKG</sequence>
<name>A0AAJ6PAR2_9CYAN</name>
<dbReference type="RefSeq" id="WP_281484388.1">
    <property type="nucleotide sequence ID" value="NZ_CP124543.1"/>
</dbReference>
<dbReference type="Pfam" id="PF25231">
    <property type="entry name" value="DUF7847"/>
    <property type="match status" value="1"/>
</dbReference>
<feature type="transmembrane region" description="Helical" evidence="1">
    <location>
        <begin position="196"/>
        <end position="219"/>
    </location>
</feature>
<reference evidence="3 4" key="1">
    <citation type="journal article" date="2023" name="Limnol Oceanogr Lett">
        <title>Environmental adaptations by the intertidal Antarctic cyanobacterium Halotia branconii CENA392 as revealed using long-read genome sequencing.</title>
        <authorList>
            <person name="Dextro R.B."/>
            <person name="Delbaje E."/>
            <person name="Freitas P.N.N."/>
            <person name="Geraldes V."/>
            <person name="Pinto E."/>
            <person name="Long P.F."/>
            <person name="Fiore M.F."/>
        </authorList>
    </citation>
    <scope>NUCLEOTIDE SEQUENCE [LARGE SCALE GENOMIC DNA]</scope>
    <source>
        <strain evidence="3 4">CENA392</strain>
    </source>
</reference>
<keyword evidence="1" id="KW-1133">Transmembrane helix</keyword>
<dbReference type="KEGG" id="hbq:QI031_06555"/>
<dbReference type="Proteomes" id="UP001223520">
    <property type="component" value="Chromosome"/>
</dbReference>
<organism evidence="3 4">
    <name type="scientific">Halotia branconii CENA392</name>
    <dbReference type="NCBI Taxonomy" id="1539056"/>
    <lineage>
        <taxon>Bacteria</taxon>
        <taxon>Bacillati</taxon>
        <taxon>Cyanobacteriota</taxon>
        <taxon>Cyanophyceae</taxon>
        <taxon>Nostocales</taxon>
        <taxon>Nodulariaceae</taxon>
        <taxon>Halotia</taxon>
    </lineage>
</organism>
<feature type="transmembrane region" description="Helical" evidence="1">
    <location>
        <begin position="57"/>
        <end position="79"/>
    </location>
</feature>
<feature type="transmembrane region" description="Helical" evidence="1">
    <location>
        <begin position="18"/>
        <end position="37"/>
    </location>
</feature>
<evidence type="ECO:0000256" key="1">
    <source>
        <dbReference type="SAM" id="Phobius"/>
    </source>
</evidence>
<accession>A0AAJ6PAR2</accession>
<gene>
    <name evidence="3" type="ORF">QI031_06555</name>
</gene>
<dbReference type="EMBL" id="CP124543">
    <property type="protein sequence ID" value="WGV27149.1"/>
    <property type="molecule type" value="Genomic_DNA"/>
</dbReference>
<evidence type="ECO:0000313" key="4">
    <source>
        <dbReference type="Proteomes" id="UP001223520"/>
    </source>
</evidence>
<keyword evidence="1" id="KW-0812">Transmembrane</keyword>
<keyword evidence="4" id="KW-1185">Reference proteome</keyword>
<dbReference type="InterPro" id="IPR057169">
    <property type="entry name" value="DUF7847"/>
</dbReference>
<feature type="transmembrane region" description="Helical" evidence="1">
    <location>
        <begin position="161"/>
        <end position="190"/>
    </location>
</feature>
<feature type="transmembrane region" description="Helical" evidence="1">
    <location>
        <begin position="118"/>
        <end position="140"/>
    </location>
</feature>
<proteinExistence type="predicted"/>
<protein>
    <recommendedName>
        <fullName evidence="2">DUF7847 domain-containing protein</fullName>
    </recommendedName>
</protein>
<evidence type="ECO:0000259" key="2">
    <source>
        <dbReference type="Pfam" id="PF25231"/>
    </source>
</evidence>
<feature type="domain" description="DUF7847" evidence="2">
    <location>
        <begin position="89"/>
        <end position="207"/>
    </location>
</feature>
<evidence type="ECO:0000313" key="3">
    <source>
        <dbReference type="EMBL" id="WGV27149.1"/>
    </source>
</evidence>